<dbReference type="FunFam" id="3.30.230.10:FF:000017">
    <property type="entry name" value="Galactokinase"/>
    <property type="match status" value="1"/>
</dbReference>
<dbReference type="GO" id="GO:0005524">
    <property type="term" value="F:ATP binding"/>
    <property type="evidence" value="ECO:0007669"/>
    <property type="project" value="UniProtKB-UniRule"/>
</dbReference>
<dbReference type="InterPro" id="IPR019539">
    <property type="entry name" value="GalKase_N"/>
</dbReference>
<dbReference type="PANTHER" id="PTHR10457:SF7">
    <property type="entry name" value="GALACTOKINASE-RELATED"/>
    <property type="match status" value="1"/>
</dbReference>
<proteinExistence type="inferred from homology"/>
<name>A0A0P6XS29_9CHLR</name>
<dbReference type="GO" id="GO:0006012">
    <property type="term" value="P:galactose metabolic process"/>
    <property type="evidence" value="ECO:0007669"/>
    <property type="project" value="UniProtKB-UniRule"/>
</dbReference>
<dbReference type="Proteomes" id="UP000050277">
    <property type="component" value="Unassembled WGS sequence"/>
</dbReference>
<dbReference type="GO" id="GO:0005829">
    <property type="term" value="C:cytosol"/>
    <property type="evidence" value="ECO:0007669"/>
    <property type="project" value="TreeGrafter"/>
</dbReference>
<evidence type="ECO:0000256" key="9">
    <source>
        <dbReference type="ARBA" id="ARBA00023144"/>
    </source>
</evidence>
<keyword evidence="16" id="KW-1185">Reference proteome</keyword>
<dbReference type="PROSITE" id="PS00106">
    <property type="entry name" value="GALACTOKINASE"/>
    <property type="match status" value="1"/>
</dbReference>
<comment type="similarity">
    <text evidence="1">Belongs to the GHMP kinase family. GalK subfamily.</text>
</comment>
<dbReference type="EMBL" id="LGKP01000025">
    <property type="protein sequence ID" value="KPL85582.1"/>
    <property type="molecule type" value="Genomic_DNA"/>
</dbReference>
<dbReference type="OrthoDB" id="250531at2"/>
<feature type="domain" description="GHMP kinase C-terminal" evidence="13">
    <location>
        <begin position="271"/>
        <end position="348"/>
    </location>
</feature>
<evidence type="ECO:0000256" key="6">
    <source>
        <dbReference type="ARBA" id="ARBA00022777"/>
    </source>
</evidence>
<organism evidence="15 16">
    <name type="scientific">Herpetosiphon geysericola</name>
    <dbReference type="NCBI Taxonomy" id="70996"/>
    <lineage>
        <taxon>Bacteria</taxon>
        <taxon>Bacillati</taxon>
        <taxon>Chloroflexota</taxon>
        <taxon>Chloroflexia</taxon>
        <taxon>Herpetosiphonales</taxon>
        <taxon>Herpetosiphonaceae</taxon>
        <taxon>Herpetosiphon</taxon>
    </lineage>
</organism>
<dbReference type="InterPro" id="IPR014721">
    <property type="entry name" value="Ribsml_uS5_D2-typ_fold_subgr"/>
</dbReference>
<keyword evidence="6" id="KW-0418">Kinase</keyword>
<evidence type="ECO:0000256" key="3">
    <source>
        <dbReference type="ARBA" id="ARBA00022679"/>
    </source>
</evidence>
<dbReference type="PRINTS" id="PR00959">
    <property type="entry name" value="MEVGALKINASE"/>
</dbReference>
<dbReference type="NCBIfam" id="TIGR00131">
    <property type="entry name" value="gal_kin"/>
    <property type="match status" value="1"/>
</dbReference>
<keyword evidence="4" id="KW-0479">Metal-binding</keyword>
<dbReference type="RefSeq" id="WP_054535904.1">
    <property type="nucleotide sequence ID" value="NZ_LGKP01000025.1"/>
</dbReference>
<reference evidence="15 16" key="1">
    <citation type="submission" date="2015-07" db="EMBL/GenBank/DDBJ databases">
        <title>Whole genome sequence of Herpetosiphon geysericola DSM 7119.</title>
        <authorList>
            <person name="Hemp J."/>
            <person name="Ward L.M."/>
            <person name="Pace L.A."/>
            <person name="Fischer W.W."/>
        </authorList>
    </citation>
    <scope>NUCLEOTIDE SEQUENCE [LARGE SCALE GENOMIC DNA]</scope>
    <source>
        <strain evidence="15 16">DSM 7119</strain>
    </source>
</reference>
<evidence type="ECO:0000313" key="15">
    <source>
        <dbReference type="EMBL" id="KPL85582.1"/>
    </source>
</evidence>
<evidence type="ECO:0000313" key="16">
    <source>
        <dbReference type="Proteomes" id="UP000050277"/>
    </source>
</evidence>
<evidence type="ECO:0000259" key="14">
    <source>
        <dbReference type="Pfam" id="PF10509"/>
    </source>
</evidence>
<dbReference type="InterPro" id="IPR006204">
    <property type="entry name" value="GHMP_kinase_N_dom"/>
</dbReference>
<dbReference type="Pfam" id="PF10509">
    <property type="entry name" value="GalKase_gal_bdg"/>
    <property type="match status" value="1"/>
</dbReference>
<evidence type="ECO:0000256" key="1">
    <source>
        <dbReference type="ARBA" id="ARBA00006566"/>
    </source>
</evidence>
<dbReference type="InterPro" id="IPR013750">
    <property type="entry name" value="GHMP_kinase_C_dom"/>
</dbReference>
<dbReference type="InterPro" id="IPR020568">
    <property type="entry name" value="Ribosomal_Su5_D2-typ_SF"/>
</dbReference>
<evidence type="ECO:0000256" key="4">
    <source>
        <dbReference type="ARBA" id="ARBA00022723"/>
    </source>
</evidence>
<dbReference type="PIRSF" id="PIRSF000530">
    <property type="entry name" value="Galactokinase"/>
    <property type="match status" value="1"/>
</dbReference>
<dbReference type="FunFam" id="3.30.70.890:FF:000001">
    <property type="entry name" value="Galactokinase"/>
    <property type="match status" value="1"/>
</dbReference>
<dbReference type="InterPro" id="IPR000705">
    <property type="entry name" value="Galactokinase"/>
</dbReference>
<keyword evidence="10" id="KW-0119">Carbohydrate metabolism</keyword>
<dbReference type="PANTHER" id="PTHR10457">
    <property type="entry name" value="MEVALONATE KINASE/GALACTOKINASE"/>
    <property type="match status" value="1"/>
</dbReference>
<dbReference type="PROSITE" id="PS00627">
    <property type="entry name" value="GHMP_KINASES_ATP"/>
    <property type="match status" value="1"/>
</dbReference>
<accession>A0A0P6XS29</accession>
<evidence type="ECO:0000256" key="10">
    <source>
        <dbReference type="ARBA" id="ARBA00023277"/>
    </source>
</evidence>
<comment type="caution">
    <text evidence="15">The sequence shown here is derived from an EMBL/GenBank/DDBJ whole genome shotgun (WGS) entry which is preliminary data.</text>
</comment>
<dbReference type="PATRIC" id="fig|70996.4.peg.559"/>
<dbReference type="Gene3D" id="3.30.230.10">
    <property type="match status" value="1"/>
</dbReference>
<keyword evidence="2" id="KW-0963">Cytoplasm</keyword>
<dbReference type="InterPro" id="IPR019741">
    <property type="entry name" value="Galactokinase_CS"/>
</dbReference>
<dbReference type="InterPro" id="IPR006203">
    <property type="entry name" value="GHMP_knse_ATP-bd_CS"/>
</dbReference>
<keyword evidence="8" id="KW-0460">Magnesium</keyword>
<protein>
    <recommendedName>
        <fullName evidence="11">Galactokinase</fullName>
        <ecNumber evidence="11">2.7.1.6</ecNumber>
    </recommendedName>
</protein>
<dbReference type="InterPro" id="IPR006206">
    <property type="entry name" value="Mevalonate/galactokinase"/>
</dbReference>
<feature type="domain" description="Galactokinase N-terminal" evidence="14">
    <location>
        <begin position="7"/>
        <end position="45"/>
    </location>
</feature>
<dbReference type="SUPFAM" id="SSF54211">
    <property type="entry name" value="Ribosomal protein S5 domain 2-like"/>
    <property type="match status" value="1"/>
</dbReference>
<gene>
    <name evidence="15" type="ORF">SE18_18405</name>
</gene>
<dbReference type="STRING" id="70996.SE18_18405"/>
<sequence>MTEVNAGFFVRSPGRVNLIGEHTDYNAGFVMPLALERGTTFQVQPRADQQLIVHALRFNAHDQADLANLAAGTHGDWRDYVRGTAQALLDAGYQLQGAEISIDGDLPLSGGLSSSASLEVGLAFSLLHAQGITIAPTELAKIAQRAEIEYAHVNCGIMDQLSIAAGVAGHATLIDCRSLAIEAVPIPAEVAVLVIDSNVPRTLAGSAYNQRRAECEQAVAILQQLDPSIQDLRDVSSDLLAQAADQNLFDDVIYRRARHVVSENERVHKAAAAFRAGDFGSVGALMNESHWSLRDDYEVSGPELDQLTELLREMPGVWGARLTGAGFGGCCVALVEAPQVDAVIAALAPAYQAATGRTCEAFSTKASALTVENK</sequence>
<dbReference type="AlphaFoldDB" id="A0A0P6XS29"/>
<evidence type="ECO:0000259" key="12">
    <source>
        <dbReference type="Pfam" id="PF00288"/>
    </source>
</evidence>
<dbReference type="InterPro" id="IPR036554">
    <property type="entry name" value="GHMP_kinase_C_sf"/>
</dbReference>
<dbReference type="Gene3D" id="3.30.70.890">
    <property type="entry name" value="GHMP kinase, C-terminal domain"/>
    <property type="match status" value="1"/>
</dbReference>
<feature type="domain" description="GHMP kinase N-terminal" evidence="12">
    <location>
        <begin position="80"/>
        <end position="165"/>
    </location>
</feature>
<evidence type="ECO:0000256" key="7">
    <source>
        <dbReference type="ARBA" id="ARBA00022840"/>
    </source>
</evidence>
<evidence type="ECO:0000256" key="2">
    <source>
        <dbReference type="ARBA" id="ARBA00022490"/>
    </source>
</evidence>
<evidence type="ECO:0000259" key="13">
    <source>
        <dbReference type="Pfam" id="PF08544"/>
    </source>
</evidence>
<evidence type="ECO:0000256" key="8">
    <source>
        <dbReference type="ARBA" id="ARBA00022842"/>
    </source>
</evidence>
<dbReference type="GO" id="GO:0004335">
    <property type="term" value="F:galactokinase activity"/>
    <property type="evidence" value="ECO:0007669"/>
    <property type="project" value="UniProtKB-UniRule"/>
</dbReference>
<dbReference type="SUPFAM" id="SSF55060">
    <property type="entry name" value="GHMP Kinase, C-terminal domain"/>
    <property type="match status" value="1"/>
</dbReference>
<keyword evidence="5" id="KW-0547">Nucleotide-binding</keyword>
<dbReference type="GO" id="GO:0046872">
    <property type="term" value="F:metal ion binding"/>
    <property type="evidence" value="ECO:0007669"/>
    <property type="project" value="UniProtKB-KW"/>
</dbReference>
<keyword evidence="9" id="KW-0299">Galactose metabolism</keyword>
<dbReference type="EC" id="2.7.1.6" evidence="11"/>
<dbReference type="Pfam" id="PF08544">
    <property type="entry name" value="GHMP_kinases_C"/>
    <property type="match status" value="1"/>
</dbReference>
<keyword evidence="3" id="KW-0808">Transferase</keyword>
<dbReference type="Pfam" id="PF00288">
    <property type="entry name" value="GHMP_kinases_N"/>
    <property type="match status" value="1"/>
</dbReference>
<keyword evidence="7" id="KW-0067">ATP-binding</keyword>
<dbReference type="PRINTS" id="PR00473">
    <property type="entry name" value="GALCTOKINASE"/>
</dbReference>
<evidence type="ECO:0000256" key="5">
    <source>
        <dbReference type="ARBA" id="ARBA00022741"/>
    </source>
</evidence>
<evidence type="ECO:0000256" key="11">
    <source>
        <dbReference type="NCBIfam" id="TIGR00131"/>
    </source>
</evidence>